<dbReference type="Pfam" id="PF03567">
    <property type="entry name" value="Sulfotransfer_2"/>
    <property type="match status" value="1"/>
</dbReference>
<dbReference type="EMBL" id="JAAHFQ010000087">
    <property type="protein sequence ID" value="NER27284.1"/>
    <property type="molecule type" value="Genomic_DNA"/>
</dbReference>
<dbReference type="GO" id="GO:0016020">
    <property type="term" value="C:membrane"/>
    <property type="evidence" value="ECO:0007669"/>
    <property type="project" value="InterPro"/>
</dbReference>
<sequence length="233" mass="27332">MIISHKYKYIFLKTTKTAGTSIEISLSRFCGKDDIITPISSKDEEIRKELGVFPQNCIYTRPLELKEYRLKHLRSLILGGKQPQLETKLWNHMPASKIRKAIGTKIWNSYFKFCFVRNPWNRAVSRYYWNIEKTGKTESLSKSLKNNNPNSNFYIYAIDNKLAVDYVGKHENLMEDLSSICDRLGIPFDKWLPQAKGGSRKDRRHYSEVLTEEQANLIREKCAAEIEWFGYEF</sequence>
<evidence type="ECO:0000313" key="1">
    <source>
        <dbReference type="EMBL" id="NER27284.1"/>
    </source>
</evidence>
<protein>
    <submittedName>
        <fullName evidence="1">Sulfotransferase family protein</fullName>
    </submittedName>
</protein>
<dbReference type="Gene3D" id="3.40.50.300">
    <property type="entry name" value="P-loop containing nucleotide triphosphate hydrolases"/>
    <property type="match status" value="1"/>
</dbReference>
<keyword evidence="1" id="KW-0808">Transferase</keyword>
<reference evidence="1" key="1">
    <citation type="submission" date="2019-11" db="EMBL/GenBank/DDBJ databases">
        <title>Genomic insights into an expanded diversity of filamentous marine cyanobacteria reveals the extraordinary biosynthetic potential of Moorea and Okeania.</title>
        <authorList>
            <person name="Ferreira Leao T."/>
            <person name="Wang M."/>
            <person name="Moss N."/>
            <person name="Da Silva R."/>
            <person name="Sanders J."/>
            <person name="Nurk S."/>
            <person name="Gurevich A."/>
            <person name="Humphrey G."/>
            <person name="Reher R."/>
            <person name="Zhu Q."/>
            <person name="Belda-Ferre P."/>
            <person name="Glukhov E."/>
            <person name="Rex R."/>
            <person name="Dorrestein P.C."/>
            <person name="Knight R."/>
            <person name="Pevzner P."/>
            <person name="Gerwick W.H."/>
            <person name="Gerwick L."/>
        </authorList>
    </citation>
    <scope>NUCLEOTIDE SEQUENCE</scope>
    <source>
        <strain evidence="1">SIO1C4</strain>
    </source>
</reference>
<dbReference type="GO" id="GO:0008146">
    <property type="term" value="F:sulfotransferase activity"/>
    <property type="evidence" value="ECO:0007669"/>
    <property type="project" value="InterPro"/>
</dbReference>
<accession>A0A6B3NB79</accession>
<comment type="caution">
    <text evidence="1">The sequence shown here is derived from an EMBL/GenBank/DDBJ whole genome shotgun (WGS) entry which is preliminary data.</text>
</comment>
<gene>
    <name evidence="1" type="ORF">F6J89_06505</name>
</gene>
<dbReference type="SUPFAM" id="SSF52540">
    <property type="entry name" value="P-loop containing nucleoside triphosphate hydrolases"/>
    <property type="match status" value="1"/>
</dbReference>
<dbReference type="InterPro" id="IPR005331">
    <property type="entry name" value="Sulfotransferase"/>
</dbReference>
<proteinExistence type="predicted"/>
<organism evidence="1">
    <name type="scientific">Symploca sp. SIO1C4</name>
    <dbReference type="NCBI Taxonomy" id="2607765"/>
    <lineage>
        <taxon>Bacteria</taxon>
        <taxon>Bacillati</taxon>
        <taxon>Cyanobacteriota</taxon>
        <taxon>Cyanophyceae</taxon>
        <taxon>Coleofasciculales</taxon>
        <taxon>Coleofasciculaceae</taxon>
        <taxon>Symploca</taxon>
    </lineage>
</organism>
<dbReference type="AlphaFoldDB" id="A0A6B3NB79"/>
<dbReference type="InterPro" id="IPR027417">
    <property type="entry name" value="P-loop_NTPase"/>
</dbReference>
<name>A0A6B3NB79_9CYAN</name>